<evidence type="ECO:0000256" key="2">
    <source>
        <dbReference type="PROSITE-ProRule" id="PRU00168"/>
    </source>
</evidence>
<dbReference type="SUPFAM" id="SSF48366">
    <property type="entry name" value="Ras GEF"/>
    <property type="match status" value="1"/>
</dbReference>
<feature type="compositionally biased region" description="Polar residues" evidence="3">
    <location>
        <begin position="251"/>
        <end position="290"/>
    </location>
</feature>
<dbReference type="CDD" id="cd00155">
    <property type="entry name" value="RasGEF"/>
    <property type="match status" value="1"/>
</dbReference>
<feature type="region of interest" description="Disordered" evidence="3">
    <location>
        <begin position="319"/>
        <end position="340"/>
    </location>
</feature>
<feature type="compositionally biased region" description="Low complexity" evidence="3">
    <location>
        <begin position="292"/>
        <end position="307"/>
    </location>
</feature>
<dbReference type="PROSITE" id="PS50009">
    <property type="entry name" value="RASGEF_CAT"/>
    <property type="match status" value="1"/>
</dbReference>
<dbReference type="Gene3D" id="1.10.840.10">
    <property type="entry name" value="Ras guanine-nucleotide exchange factors catalytic domain"/>
    <property type="match status" value="1"/>
</dbReference>
<dbReference type="InterPro" id="IPR001895">
    <property type="entry name" value="RASGEF_cat_dom"/>
</dbReference>
<dbReference type="PANTHER" id="PTHR23113">
    <property type="entry name" value="GUANINE NUCLEOTIDE EXCHANGE FACTOR"/>
    <property type="match status" value="1"/>
</dbReference>
<feature type="compositionally biased region" description="Low complexity" evidence="3">
    <location>
        <begin position="192"/>
        <end position="207"/>
    </location>
</feature>
<feature type="compositionally biased region" description="Low complexity" evidence="3">
    <location>
        <begin position="83"/>
        <end position="116"/>
    </location>
</feature>
<evidence type="ECO:0000313" key="5">
    <source>
        <dbReference type="EMBL" id="GFY37859.1"/>
    </source>
</evidence>
<dbReference type="Gene3D" id="1.20.870.10">
    <property type="entry name" value="Son of sevenless (SoS) protein Chain: S domain 1"/>
    <property type="match status" value="2"/>
</dbReference>
<dbReference type="Pfam" id="PF00617">
    <property type="entry name" value="RasGEF"/>
    <property type="match status" value="1"/>
</dbReference>
<keyword evidence="6" id="KW-1185">Reference proteome</keyword>
<dbReference type="InterPro" id="IPR023578">
    <property type="entry name" value="Ras_GEF_dom_sf"/>
</dbReference>
<dbReference type="SMART" id="SM00147">
    <property type="entry name" value="RasGEF"/>
    <property type="match status" value="1"/>
</dbReference>
<dbReference type="AlphaFoldDB" id="A0A8X6WP73"/>
<evidence type="ECO:0000256" key="1">
    <source>
        <dbReference type="ARBA" id="ARBA00022658"/>
    </source>
</evidence>
<accession>A0A8X6WP73</accession>
<evidence type="ECO:0000313" key="6">
    <source>
        <dbReference type="Proteomes" id="UP000886998"/>
    </source>
</evidence>
<comment type="caution">
    <text evidence="5">The sequence shown here is derived from an EMBL/GenBank/DDBJ whole genome shotgun (WGS) entry which is preliminary data.</text>
</comment>
<dbReference type="GO" id="GO:0005886">
    <property type="term" value="C:plasma membrane"/>
    <property type="evidence" value="ECO:0007669"/>
    <property type="project" value="TreeGrafter"/>
</dbReference>
<evidence type="ECO:0000259" key="4">
    <source>
        <dbReference type="PROSITE" id="PS50009"/>
    </source>
</evidence>
<gene>
    <name evidence="5" type="primary">Rasgrf1</name>
    <name evidence="5" type="ORF">TNIN_426401</name>
</gene>
<evidence type="ECO:0000256" key="3">
    <source>
        <dbReference type="SAM" id="MobiDB-lite"/>
    </source>
</evidence>
<reference evidence="5" key="1">
    <citation type="submission" date="2020-08" db="EMBL/GenBank/DDBJ databases">
        <title>Multicomponent nature underlies the extraordinary mechanical properties of spider dragline silk.</title>
        <authorList>
            <person name="Kono N."/>
            <person name="Nakamura H."/>
            <person name="Mori M."/>
            <person name="Yoshida Y."/>
            <person name="Ohtoshi R."/>
            <person name="Malay A.D."/>
            <person name="Moran D.A.P."/>
            <person name="Tomita M."/>
            <person name="Numata K."/>
            <person name="Arakawa K."/>
        </authorList>
    </citation>
    <scope>NUCLEOTIDE SEQUENCE</scope>
</reference>
<feature type="domain" description="Ras-GEF" evidence="4">
    <location>
        <begin position="398"/>
        <end position="625"/>
    </location>
</feature>
<dbReference type="PROSITE" id="PS00720">
    <property type="entry name" value="RASGEF"/>
    <property type="match status" value="1"/>
</dbReference>
<proteinExistence type="predicted"/>
<dbReference type="EMBL" id="BMAV01000527">
    <property type="protein sequence ID" value="GFY37859.1"/>
    <property type="molecule type" value="Genomic_DNA"/>
</dbReference>
<dbReference type="GO" id="GO:0007265">
    <property type="term" value="P:Ras protein signal transduction"/>
    <property type="evidence" value="ECO:0007669"/>
    <property type="project" value="TreeGrafter"/>
</dbReference>
<protein>
    <submittedName>
        <fullName evidence="5">Ras-specific guanine nucleotide-releasing factor 1</fullName>
    </submittedName>
</protein>
<feature type="compositionally biased region" description="Pro residues" evidence="3">
    <location>
        <begin position="11"/>
        <end position="30"/>
    </location>
</feature>
<dbReference type="GO" id="GO:0005085">
    <property type="term" value="F:guanyl-nucleotide exchange factor activity"/>
    <property type="evidence" value="ECO:0007669"/>
    <property type="project" value="UniProtKB-KW"/>
</dbReference>
<dbReference type="PANTHER" id="PTHR23113:SF99">
    <property type="entry name" value="RASGEF DOMAIN-CONTAINING PROTEIN"/>
    <property type="match status" value="1"/>
</dbReference>
<sequence>MRRMRENLPKSPSPEPMSVPVPPPPTPEPATVPEEAYIPITQPSPEPKRSEKAALEMTSSLPDDPSKLNIPSKKVAPSHSADTLTSQSSNPSTPTNLSTTASTVTLVGSLGSSDSPKPSPSRKTAPQQLPVMIPKEAMAPIAVPDETPPPTPPASSTTTPQTPPTPPFNGQSRILPEKQQQELHQLSAAMLQRQLKQQPQAAAAMAPVPEPIPGPSTAGPGGVPMHPSQSVPNVMAYLKVRGAGSKRGSSDTEGSTSQSTTPRSSIQTESTILSTPRSSFQYPDSPQHSSKAGVVVTSSRASTRRSSTASAAAAFAVATAGSSNPPEPLISQPQSRAGSRLPSAVGADLKIPNAKAKRESMITTAATMRVLNVLRHWVSKHSQDFDNDPKLLQLTTDFLEELLHNNTLLPAETKAASQLLQMISKQDQEKQTVDLDLLLATPMVSRLVVSEIMRATMMSARVSIIEKWAAVADICRCLHNFNGVLQICAAFMNSSVFRLKKTWEKVSKTTKQSIDKLQNLVSADGRFRNMRDALHRCDPPCIPYLGMYLTDLSFIEEGTPNFTDEGLLNFSKMRMIAHVIREIRHFQQTPYKIDMSPKVTNYLLDPTRLMADEELYQISLCLEPRLSRLSTKITTPGAGFMGFSSSSSPTSGGQGSSS</sequence>
<dbReference type="InterPro" id="IPR019804">
    <property type="entry name" value="Ras_G-nucl-exch_fac_CS"/>
</dbReference>
<feature type="region of interest" description="Disordered" evidence="3">
    <location>
        <begin position="1"/>
        <end position="307"/>
    </location>
</feature>
<keyword evidence="1 2" id="KW-0344">Guanine-nucleotide releasing factor</keyword>
<dbReference type="InterPro" id="IPR036964">
    <property type="entry name" value="RASGEF_cat_dom_sf"/>
</dbReference>
<organism evidence="5 6">
    <name type="scientific">Trichonephila inaurata madagascariensis</name>
    <dbReference type="NCBI Taxonomy" id="2747483"/>
    <lineage>
        <taxon>Eukaryota</taxon>
        <taxon>Metazoa</taxon>
        <taxon>Ecdysozoa</taxon>
        <taxon>Arthropoda</taxon>
        <taxon>Chelicerata</taxon>
        <taxon>Arachnida</taxon>
        <taxon>Araneae</taxon>
        <taxon>Araneomorphae</taxon>
        <taxon>Entelegynae</taxon>
        <taxon>Araneoidea</taxon>
        <taxon>Nephilidae</taxon>
        <taxon>Trichonephila</taxon>
        <taxon>Trichonephila inaurata</taxon>
    </lineage>
</organism>
<dbReference type="InterPro" id="IPR008937">
    <property type="entry name" value="Ras-like_GEF"/>
</dbReference>
<dbReference type="OrthoDB" id="10254377at2759"/>
<dbReference type="Proteomes" id="UP000886998">
    <property type="component" value="Unassembled WGS sequence"/>
</dbReference>
<name>A0A8X6WP73_9ARAC</name>